<evidence type="ECO:0000256" key="5">
    <source>
        <dbReference type="ARBA" id="ARBA00022704"/>
    </source>
</evidence>
<dbReference type="PANTHER" id="PTHR47393:SF4">
    <property type="entry name" value="CYSTATIN-14"/>
    <property type="match status" value="1"/>
</dbReference>
<dbReference type="InterPro" id="IPR000010">
    <property type="entry name" value="Cystatin_dom"/>
</dbReference>
<dbReference type="PANTHER" id="PTHR47393">
    <property type="entry name" value="CYSTATIN-12-RELATED"/>
    <property type="match status" value="1"/>
</dbReference>
<sequence>MYPWPPVLRLRTAMFWKAPLLMGLIVLGTHIWTIQKEFVDISKNLDYFVASVEFAVAQFNDDNTEENTYKLLEVGRAQKKTWTMIFLMDLDMGRTICKKHDEDIDNCPMQEGAEEKKVRCTFHVDARPWFSQFTLLYSTCTGGEGAPGFSQKKSPLPLECDSLYS</sequence>
<keyword evidence="11" id="KW-1185">Reference proteome</keyword>
<keyword evidence="6" id="KW-0732">Signal</keyword>
<keyword evidence="8" id="KW-0812">Transmembrane</keyword>
<evidence type="ECO:0000256" key="8">
    <source>
        <dbReference type="SAM" id="Phobius"/>
    </source>
</evidence>
<dbReference type="GeneTree" id="ENSGT00940000162636"/>
<keyword evidence="5" id="KW-0789">Thiol protease inhibitor</keyword>
<keyword evidence="3" id="KW-0964">Secreted</keyword>
<protein>
    <recommendedName>
        <fullName evidence="9">Cystatin domain-containing protein</fullName>
    </recommendedName>
</protein>
<feature type="domain" description="Cystatin" evidence="9">
    <location>
        <begin position="33"/>
        <end position="141"/>
    </location>
</feature>
<evidence type="ECO:0000256" key="7">
    <source>
        <dbReference type="ARBA" id="ARBA00023157"/>
    </source>
</evidence>
<dbReference type="InterPro" id="IPR046350">
    <property type="entry name" value="Cystatin_sf"/>
</dbReference>
<organism evidence="10 11">
    <name type="scientific">Sciurus vulgaris</name>
    <name type="common">Eurasian red squirrel</name>
    <dbReference type="NCBI Taxonomy" id="55149"/>
    <lineage>
        <taxon>Eukaryota</taxon>
        <taxon>Metazoa</taxon>
        <taxon>Chordata</taxon>
        <taxon>Craniata</taxon>
        <taxon>Vertebrata</taxon>
        <taxon>Euteleostomi</taxon>
        <taxon>Mammalia</taxon>
        <taxon>Eutheria</taxon>
        <taxon>Euarchontoglires</taxon>
        <taxon>Glires</taxon>
        <taxon>Rodentia</taxon>
        <taxon>Sciuromorpha</taxon>
        <taxon>Sciuridae</taxon>
        <taxon>Sciurinae</taxon>
        <taxon>Sciurini</taxon>
        <taxon>Sciurus</taxon>
    </lineage>
</organism>
<evidence type="ECO:0000256" key="6">
    <source>
        <dbReference type="ARBA" id="ARBA00022729"/>
    </source>
</evidence>
<keyword evidence="4" id="KW-0646">Protease inhibitor</keyword>
<keyword evidence="8" id="KW-0472">Membrane</keyword>
<dbReference type="GO" id="GO:0004869">
    <property type="term" value="F:cysteine-type endopeptidase inhibitor activity"/>
    <property type="evidence" value="ECO:0007669"/>
    <property type="project" value="UniProtKB-KW"/>
</dbReference>
<name>A0A8D2AEI3_SCIVU</name>
<evidence type="ECO:0000256" key="2">
    <source>
        <dbReference type="ARBA" id="ARBA00009403"/>
    </source>
</evidence>
<feature type="transmembrane region" description="Helical" evidence="8">
    <location>
        <begin position="14"/>
        <end position="34"/>
    </location>
</feature>
<evidence type="ECO:0000313" key="10">
    <source>
        <dbReference type="Ensembl" id="ENSSVLP00005000131.1"/>
    </source>
</evidence>
<comment type="similarity">
    <text evidence="2">Belongs to the cystatin family.</text>
</comment>
<reference evidence="10" key="1">
    <citation type="submission" date="2025-08" db="UniProtKB">
        <authorList>
            <consortium name="Ensembl"/>
        </authorList>
    </citation>
    <scope>IDENTIFICATION</scope>
</reference>
<evidence type="ECO:0000313" key="11">
    <source>
        <dbReference type="Proteomes" id="UP000694564"/>
    </source>
</evidence>
<comment type="subcellular location">
    <subcellularLocation>
        <location evidence="1">Secreted</location>
    </subcellularLocation>
</comment>
<dbReference type="AlphaFoldDB" id="A0A8D2AEI3"/>
<keyword evidence="7" id="KW-1015">Disulfide bond</keyword>
<proteinExistence type="inferred from homology"/>
<dbReference type="Pfam" id="PF00031">
    <property type="entry name" value="Cystatin"/>
    <property type="match status" value="1"/>
</dbReference>
<dbReference type="Gene3D" id="3.10.450.10">
    <property type="match status" value="1"/>
</dbReference>
<reference evidence="10" key="2">
    <citation type="submission" date="2025-09" db="UniProtKB">
        <authorList>
            <consortium name="Ensembl"/>
        </authorList>
    </citation>
    <scope>IDENTIFICATION</scope>
</reference>
<dbReference type="SMART" id="SM00043">
    <property type="entry name" value="CY"/>
    <property type="match status" value="1"/>
</dbReference>
<evidence type="ECO:0000256" key="4">
    <source>
        <dbReference type="ARBA" id="ARBA00022690"/>
    </source>
</evidence>
<evidence type="ECO:0000256" key="1">
    <source>
        <dbReference type="ARBA" id="ARBA00004613"/>
    </source>
</evidence>
<dbReference type="GO" id="GO:0005576">
    <property type="term" value="C:extracellular region"/>
    <property type="evidence" value="ECO:0007669"/>
    <property type="project" value="UniProtKB-SubCell"/>
</dbReference>
<evidence type="ECO:0000259" key="9">
    <source>
        <dbReference type="SMART" id="SM00043"/>
    </source>
</evidence>
<evidence type="ECO:0000256" key="3">
    <source>
        <dbReference type="ARBA" id="ARBA00022525"/>
    </source>
</evidence>
<accession>A0A8D2AEI3</accession>
<keyword evidence="8" id="KW-1133">Transmembrane helix</keyword>
<dbReference type="Proteomes" id="UP000694564">
    <property type="component" value="Chromosome 2"/>
</dbReference>
<dbReference type="Ensembl" id="ENSSVLT00005000164.1">
    <property type="protein sequence ID" value="ENSSVLP00005000131.1"/>
    <property type="gene ID" value="ENSSVLG00005000139.1"/>
</dbReference>
<dbReference type="CDD" id="cd00042">
    <property type="entry name" value="CY"/>
    <property type="match status" value="1"/>
</dbReference>
<dbReference type="InterPro" id="IPR052333">
    <property type="entry name" value="Cystatin_spermatogenesis"/>
</dbReference>
<dbReference type="SUPFAM" id="SSF54403">
    <property type="entry name" value="Cystatin/monellin"/>
    <property type="match status" value="1"/>
</dbReference>